<accession>A0A1M2VGL3</accession>
<evidence type="ECO:0000313" key="1">
    <source>
        <dbReference type="EMBL" id="OJT06718.1"/>
    </source>
</evidence>
<keyword evidence="2" id="KW-1185">Reference proteome</keyword>
<protein>
    <submittedName>
        <fullName evidence="1">Uncharacterized protein</fullName>
    </submittedName>
</protein>
<dbReference type="EMBL" id="MNAD01001269">
    <property type="protein sequence ID" value="OJT06718.1"/>
    <property type="molecule type" value="Genomic_DNA"/>
</dbReference>
<evidence type="ECO:0000313" key="2">
    <source>
        <dbReference type="Proteomes" id="UP000184267"/>
    </source>
</evidence>
<dbReference type="AlphaFoldDB" id="A0A1M2VGL3"/>
<dbReference type="Proteomes" id="UP000184267">
    <property type="component" value="Unassembled WGS sequence"/>
</dbReference>
<reference evidence="1 2" key="1">
    <citation type="submission" date="2016-10" db="EMBL/GenBank/DDBJ databases">
        <title>Genome sequence of the basidiomycete white-rot fungus Trametes pubescens.</title>
        <authorList>
            <person name="Makela M.R."/>
            <person name="Granchi Z."/>
            <person name="Peng M."/>
            <person name="De Vries R.P."/>
            <person name="Grigoriev I."/>
            <person name="Riley R."/>
            <person name="Hilden K."/>
        </authorList>
    </citation>
    <scope>NUCLEOTIDE SEQUENCE [LARGE SCALE GENOMIC DNA]</scope>
    <source>
        <strain evidence="1 2">FBCC735</strain>
    </source>
</reference>
<name>A0A1M2VGL3_TRAPU</name>
<comment type="caution">
    <text evidence="1">The sequence shown here is derived from an EMBL/GenBank/DDBJ whole genome shotgun (WGS) entry which is preliminary data.</text>
</comment>
<proteinExistence type="predicted"/>
<organism evidence="1 2">
    <name type="scientific">Trametes pubescens</name>
    <name type="common">White-rot fungus</name>
    <dbReference type="NCBI Taxonomy" id="154538"/>
    <lineage>
        <taxon>Eukaryota</taxon>
        <taxon>Fungi</taxon>
        <taxon>Dikarya</taxon>
        <taxon>Basidiomycota</taxon>
        <taxon>Agaricomycotina</taxon>
        <taxon>Agaricomycetes</taxon>
        <taxon>Polyporales</taxon>
        <taxon>Polyporaceae</taxon>
        <taxon>Trametes</taxon>
    </lineage>
</organism>
<gene>
    <name evidence="1" type="ORF">TRAPUB_2426</name>
</gene>
<sequence>MKKPSTRCGDRRSDATYYIDKFDATGQMSEYLKIHIRHIVTDGGTSMVKGELLPSLTAPGMLERMVIYSVSCETSRSQQ</sequence>